<feature type="binding site" evidence="3">
    <location>
        <position position="283"/>
    </location>
    <ligand>
        <name>Mg(2+)</name>
        <dbReference type="ChEBI" id="CHEBI:18420"/>
        <label>1</label>
    </ligand>
</feature>
<dbReference type="EMBL" id="JAESVA010000005">
    <property type="protein sequence ID" value="MCB8882034.1"/>
    <property type="molecule type" value="Genomic_DNA"/>
</dbReference>
<feature type="binding site" evidence="3">
    <location>
        <position position="281"/>
    </location>
    <ligand>
        <name>Mg(2+)</name>
        <dbReference type="ChEBI" id="CHEBI:18420"/>
        <label>1</label>
    </ligand>
</feature>
<keyword evidence="3" id="KW-0460">Magnesium</keyword>
<protein>
    <submittedName>
        <fullName evidence="4">ADP-ribosylglycohydrolase family protein</fullName>
    </submittedName>
</protein>
<accession>A0A963Z3E4</accession>
<dbReference type="Proteomes" id="UP000721844">
    <property type="component" value="Unassembled WGS sequence"/>
</dbReference>
<proteinExistence type="inferred from homology"/>
<keyword evidence="3" id="KW-0479">Metal-binding</keyword>
<dbReference type="SUPFAM" id="SSF101478">
    <property type="entry name" value="ADP-ribosylglycohydrolase"/>
    <property type="match status" value="1"/>
</dbReference>
<evidence type="ECO:0000256" key="2">
    <source>
        <dbReference type="ARBA" id="ARBA00022801"/>
    </source>
</evidence>
<feature type="binding site" evidence="3">
    <location>
        <position position="63"/>
    </location>
    <ligand>
        <name>Mg(2+)</name>
        <dbReference type="ChEBI" id="CHEBI:18420"/>
        <label>1</label>
    </ligand>
</feature>
<evidence type="ECO:0000256" key="3">
    <source>
        <dbReference type="PIRSR" id="PIRSR605502-1"/>
    </source>
</evidence>
<dbReference type="InterPro" id="IPR036705">
    <property type="entry name" value="Ribosyl_crysJ1_sf"/>
</dbReference>
<keyword evidence="5" id="KW-1185">Reference proteome</keyword>
<dbReference type="AlphaFoldDB" id="A0A963Z3E4"/>
<comment type="caution">
    <text evidence="4">The sequence shown here is derived from an EMBL/GenBank/DDBJ whole genome shotgun (WGS) entry which is preliminary data.</text>
</comment>
<reference evidence="4 5" key="1">
    <citation type="journal article" date="2021" name="Microorganisms">
        <title>Acidisoma silvae sp. nov. and Acidisomacellulosilytica sp. nov., Two Acidophilic Bacteria Isolated from Decaying Wood, Hydrolyzing Cellulose and Producing Poly-3-hydroxybutyrate.</title>
        <authorList>
            <person name="Mieszkin S."/>
            <person name="Pouder E."/>
            <person name="Uroz S."/>
            <person name="Simon-Colin C."/>
            <person name="Alain K."/>
        </authorList>
    </citation>
    <scope>NUCLEOTIDE SEQUENCE [LARGE SCALE GENOMIC DNA]</scope>
    <source>
        <strain evidence="4 5">HW T5.17</strain>
    </source>
</reference>
<name>A0A963Z3E4_9PROT</name>
<evidence type="ECO:0000313" key="5">
    <source>
        <dbReference type="Proteomes" id="UP000721844"/>
    </source>
</evidence>
<dbReference type="Pfam" id="PF03747">
    <property type="entry name" value="ADP_ribosyl_GH"/>
    <property type="match status" value="1"/>
</dbReference>
<feature type="binding site" evidence="3">
    <location>
        <position position="62"/>
    </location>
    <ligand>
        <name>Mg(2+)</name>
        <dbReference type="ChEBI" id="CHEBI:18420"/>
        <label>1</label>
    </ligand>
</feature>
<gene>
    <name evidence="4" type="ORF">ACELLULO517_17450</name>
</gene>
<sequence>MTSLDRAYGALLGLAIGDALGMPTQYTPRSTIAGRYGILDSFQPGPEDNFISRGMAAGRVTDDTDQAVILGELLIEGEGVVDPEIFAARLLAWEKRMIAIGSHDLLGPSTRAALTLVAGGMSTELTGRSGSTNGAAMRVAPVGIAVPAAPLTGIVDAVFQTGHVTHNTTVAIAGASAVAAAVSAGIDGASVADALSIAVEAAKLGAARGFYFAGGDVASRSAWALDLVRGQSEETALDLIYRLVGTGVATNEAVPAALAICSVAPHDPWRVCCLAASLGGDCDTVGAIAGAIMGACHGASAFPPARVAELNAANPDLKLQALAADLLALRTRKAA</sequence>
<evidence type="ECO:0000313" key="4">
    <source>
        <dbReference type="EMBL" id="MCB8882034.1"/>
    </source>
</evidence>
<dbReference type="InterPro" id="IPR050792">
    <property type="entry name" value="ADP-ribosylglycohydrolase"/>
</dbReference>
<dbReference type="GO" id="GO:0046872">
    <property type="term" value="F:metal ion binding"/>
    <property type="evidence" value="ECO:0007669"/>
    <property type="project" value="UniProtKB-KW"/>
</dbReference>
<dbReference type="GO" id="GO:0016787">
    <property type="term" value="F:hydrolase activity"/>
    <property type="evidence" value="ECO:0007669"/>
    <property type="project" value="UniProtKB-KW"/>
</dbReference>
<organism evidence="4 5">
    <name type="scientific">Acidisoma cellulosilyticum</name>
    <dbReference type="NCBI Taxonomy" id="2802395"/>
    <lineage>
        <taxon>Bacteria</taxon>
        <taxon>Pseudomonadati</taxon>
        <taxon>Pseudomonadota</taxon>
        <taxon>Alphaproteobacteria</taxon>
        <taxon>Acetobacterales</taxon>
        <taxon>Acidocellaceae</taxon>
        <taxon>Acidisoma</taxon>
    </lineage>
</organism>
<feature type="binding site" evidence="3">
    <location>
        <position position="61"/>
    </location>
    <ligand>
        <name>Mg(2+)</name>
        <dbReference type="ChEBI" id="CHEBI:18420"/>
        <label>1</label>
    </ligand>
</feature>
<dbReference type="InterPro" id="IPR005502">
    <property type="entry name" value="Ribosyl_crysJ1"/>
</dbReference>
<dbReference type="RefSeq" id="WP_227308685.1">
    <property type="nucleotide sequence ID" value="NZ_JAESVA010000005.1"/>
</dbReference>
<dbReference type="PANTHER" id="PTHR16222:SF24">
    <property type="entry name" value="ADP-RIBOSYLHYDROLASE ARH3"/>
    <property type="match status" value="1"/>
</dbReference>
<comment type="similarity">
    <text evidence="1">Belongs to the ADP-ribosylglycohydrolase family.</text>
</comment>
<evidence type="ECO:0000256" key="1">
    <source>
        <dbReference type="ARBA" id="ARBA00010702"/>
    </source>
</evidence>
<dbReference type="Gene3D" id="1.10.4080.10">
    <property type="entry name" value="ADP-ribosylation/Crystallin J1"/>
    <property type="match status" value="1"/>
</dbReference>
<comment type="cofactor">
    <cofactor evidence="3">
        <name>Mg(2+)</name>
        <dbReference type="ChEBI" id="CHEBI:18420"/>
    </cofactor>
    <text evidence="3">Binds 2 magnesium ions per subunit.</text>
</comment>
<keyword evidence="2" id="KW-0378">Hydrolase</keyword>
<dbReference type="PANTHER" id="PTHR16222">
    <property type="entry name" value="ADP-RIBOSYLGLYCOHYDROLASE"/>
    <property type="match status" value="1"/>
</dbReference>
<feature type="binding site" evidence="3">
    <location>
        <position position="284"/>
    </location>
    <ligand>
        <name>Mg(2+)</name>
        <dbReference type="ChEBI" id="CHEBI:18420"/>
        <label>1</label>
    </ligand>
</feature>